<dbReference type="PANTHER" id="PTHR34609:SF17">
    <property type="entry name" value="GEO08273P1-RELATED"/>
    <property type="match status" value="1"/>
</dbReference>
<dbReference type="KEGG" id="bbel:109479652"/>
<dbReference type="RefSeq" id="XP_019637198.1">
    <property type="nucleotide sequence ID" value="XM_019781639.1"/>
</dbReference>
<dbReference type="AlphaFoldDB" id="A0A6P4ZK81"/>
<evidence type="ECO:0000313" key="2">
    <source>
        <dbReference type="Proteomes" id="UP000515135"/>
    </source>
</evidence>
<organism evidence="2 3">
    <name type="scientific">Branchiostoma belcheri</name>
    <name type="common">Amphioxus</name>
    <dbReference type="NCBI Taxonomy" id="7741"/>
    <lineage>
        <taxon>Eukaryota</taxon>
        <taxon>Metazoa</taxon>
        <taxon>Chordata</taxon>
        <taxon>Cephalochordata</taxon>
        <taxon>Leptocardii</taxon>
        <taxon>Amphioxiformes</taxon>
        <taxon>Branchiostomatidae</taxon>
        <taxon>Branchiostoma</taxon>
    </lineage>
</organism>
<reference evidence="3" key="1">
    <citation type="submission" date="2025-08" db="UniProtKB">
        <authorList>
            <consortium name="RefSeq"/>
        </authorList>
    </citation>
    <scope>IDENTIFICATION</scope>
    <source>
        <tissue evidence="3">Gonad</tissue>
    </source>
</reference>
<gene>
    <name evidence="3" type="primary">LOC109479652</name>
</gene>
<evidence type="ECO:0000313" key="3">
    <source>
        <dbReference type="RefSeq" id="XP_019637198.1"/>
    </source>
</evidence>
<dbReference type="GeneID" id="109479652"/>
<accession>A0A6P4ZK81</accession>
<dbReference type="OrthoDB" id="8187170at2759"/>
<feature type="transmembrane region" description="Helical" evidence="1">
    <location>
        <begin position="126"/>
        <end position="153"/>
    </location>
</feature>
<feature type="transmembrane region" description="Helical" evidence="1">
    <location>
        <begin position="85"/>
        <end position="114"/>
    </location>
</feature>
<protein>
    <submittedName>
        <fullName evidence="3">Uncharacterized protein LOC109479652</fullName>
    </submittedName>
</protein>
<keyword evidence="2" id="KW-1185">Reference proteome</keyword>
<name>A0A6P4ZK81_BRABE</name>
<dbReference type="PANTHER" id="PTHR34609">
    <property type="entry name" value="GEO08273P1-RELATED"/>
    <property type="match status" value="1"/>
</dbReference>
<proteinExistence type="predicted"/>
<sequence length="175" mass="18569">MCCIRLRASCCGCCSLRTGSIVIGVLHLVLSLVAGGDYVYRWIQAMGNGVTSSEEVIIGVAVFGVSVLAAVLLIIGAAHNNSTLCLIWVVWAGLHLALVIALAIYAGVVTFVLAVTPEDTTGFMGLVQILTISLLVVAVLIIAVLSYGIVVVCSHYRDLKESPEVRSTPYEMQFV</sequence>
<keyword evidence="1" id="KW-0812">Transmembrane</keyword>
<keyword evidence="1" id="KW-0472">Membrane</keyword>
<dbReference type="InterPro" id="IPR053077">
    <property type="entry name" value="MARVEL_domain_protein_3"/>
</dbReference>
<keyword evidence="1" id="KW-1133">Transmembrane helix</keyword>
<dbReference type="Proteomes" id="UP000515135">
    <property type="component" value="Unplaced"/>
</dbReference>
<feature type="transmembrane region" description="Helical" evidence="1">
    <location>
        <begin position="21"/>
        <end position="40"/>
    </location>
</feature>
<feature type="transmembrane region" description="Helical" evidence="1">
    <location>
        <begin position="56"/>
        <end position="78"/>
    </location>
</feature>
<evidence type="ECO:0000256" key="1">
    <source>
        <dbReference type="SAM" id="Phobius"/>
    </source>
</evidence>